<dbReference type="EMBL" id="JARBHB010000009">
    <property type="protein sequence ID" value="KAJ8875371.1"/>
    <property type="molecule type" value="Genomic_DNA"/>
</dbReference>
<organism evidence="2 3">
    <name type="scientific">Dryococelus australis</name>
    <dbReference type="NCBI Taxonomy" id="614101"/>
    <lineage>
        <taxon>Eukaryota</taxon>
        <taxon>Metazoa</taxon>
        <taxon>Ecdysozoa</taxon>
        <taxon>Arthropoda</taxon>
        <taxon>Hexapoda</taxon>
        <taxon>Insecta</taxon>
        <taxon>Pterygota</taxon>
        <taxon>Neoptera</taxon>
        <taxon>Polyneoptera</taxon>
        <taxon>Phasmatodea</taxon>
        <taxon>Verophasmatodea</taxon>
        <taxon>Anareolatae</taxon>
        <taxon>Phasmatidae</taxon>
        <taxon>Eurycanthinae</taxon>
        <taxon>Dryococelus</taxon>
    </lineage>
</organism>
<feature type="region of interest" description="Disordered" evidence="1">
    <location>
        <begin position="30"/>
        <end position="56"/>
    </location>
</feature>
<evidence type="ECO:0000256" key="1">
    <source>
        <dbReference type="SAM" id="MobiDB-lite"/>
    </source>
</evidence>
<gene>
    <name evidence="2" type="ORF">PR048_023266</name>
</gene>
<proteinExistence type="predicted"/>
<dbReference type="Proteomes" id="UP001159363">
    <property type="component" value="Chromosome 8"/>
</dbReference>
<reference evidence="2 3" key="1">
    <citation type="submission" date="2023-02" db="EMBL/GenBank/DDBJ databases">
        <title>LHISI_Scaffold_Assembly.</title>
        <authorList>
            <person name="Stuart O.P."/>
            <person name="Cleave R."/>
            <person name="Magrath M.J.L."/>
            <person name="Mikheyev A.S."/>
        </authorList>
    </citation>
    <scope>NUCLEOTIDE SEQUENCE [LARGE SCALE GENOMIC DNA]</scope>
    <source>
        <strain evidence="2">Daus_M_001</strain>
        <tissue evidence="2">Leg muscle</tissue>
    </source>
</reference>
<comment type="caution">
    <text evidence="2">The sequence shown here is derived from an EMBL/GenBank/DDBJ whole genome shotgun (WGS) entry which is preliminary data.</text>
</comment>
<feature type="compositionally biased region" description="Polar residues" evidence="1">
    <location>
        <begin position="47"/>
        <end position="56"/>
    </location>
</feature>
<keyword evidence="3" id="KW-1185">Reference proteome</keyword>
<evidence type="ECO:0000313" key="2">
    <source>
        <dbReference type="EMBL" id="KAJ8875371.1"/>
    </source>
</evidence>
<protein>
    <submittedName>
        <fullName evidence="2">Uncharacterized protein</fullName>
    </submittedName>
</protein>
<accession>A0ABQ9GTJ6</accession>
<feature type="compositionally biased region" description="Basic and acidic residues" evidence="1">
    <location>
        <begin position="34"/>
        <end position="46"/>
    </location>
</feature>
<name>A0ABQ9GTJ6_9NEOP</name>
<sequence>MSLLEVRVHGVNRPLGESIVGIIETASFSSSTSGREENNDLLREENSSPSTAESTSIYDSECGSLIGNIDIIIRNTSIPENINEPYFLISKRVYRTVARSATQTTFFTKLKSCETLKREWLHYSVGINGWKGENCFSEHGRSHEHRNDKVFCKVYFILHEQYLKQMLHRVISVIEFPMKLLAQTTAGTSFDLNLIAEFDPTLRTNLVTYGKLGK</sequence>
<evidence type="ECO:0000313" key="3">
    <source>
        <dbReference type="Proteomes" id="UP001159363"/>
    </source>
</evidence>